<comment type="caution">
    <text evidence="2">The sequence shown here is derived from an EMBL/GenBank/DDBJ whole genome shotgun (WGS) entry which is preliminary data.</text>
</comment>
<accession>A0AAV7L6E6</accession>
<feature type="compositionally biased region" description="Basic residues" evidence="1">
    <location>
        <begin position="65"/>
        <end position="79"/>
    </location>
</feature>
<feature type="compositionally biased region" description="Basic and acidic residues" evidence="1">
    <location>
        <begin position="153"/>
        <end position="164"/>
    </location>
</feature>
<protein>
    <submittedName>
        <fullName evidence="2">Uncharacterized protein</fullName>
    </submittedName>
</protein>
<evidence type="ECO:0000313" key="2">
    <source>
        <dbReference type="EMBL" id="KAJ1085952.1"/>
    </source>
</evidence>
<sequence>MQVVHVAFMRLNERSGLTCAHREGQPGAWREPAHVQIRASDAGTVTRRSPSFAAPAPAVNDTRKQRQLQRHRRAQRWRVGRVERGHDGKEKTRDERKAQGGSREDSSTVRDDPEKQRGRERQALQRLDRQQERGQGGETDKDHVRDEGEESVVGERRGDVQDMK</sequence>
<proteinExistence type="predicted"/>
<name>A0AAV7L6E6_PLEWA</name>
<organism evidence="2 3">
    <name type="scientific">Pleurodeles waltl</name>
    <name type="common">Iberian ribbed newt</name>
    <dbReference type="NCBI Taxonomy" id="8319"/>
    <lineage>
        <taxon>Eukaryota</taxon>
        <taxon>Metazoa</taxon>
        <taxon>Chordata</taxon>
        <taxon>Craniata</taxon>
        <taxon>Vertebrata</taxon>
        <taxon>Euteleostomi</taxon>
        <taxon>Amphibia</taxon>
        <taxon>Batrachia</taxon>
        <taxon>Caudata</taxon>
        <taxon>Salamandroidea</taxon>
        <taxon>Salamandridae</taxon>
        <taxon>Pleurodelinae</taxon>
        <taxon>Pleurodeles</taxon>
    </lineage>
</organism>
<dbReference type="Proteomes" id="UP001066276">
    <property type="component" value="Chromosome 12"/>
</dbReference>
<gene>
    <name evidence="2" type="ORF">NDU88_006076</name>
</gene>
<feature type="compositionally biased region" description="Basic and acidic residues" evidence="1">
    <location>
        <begin position="80"/>
        <end position="132"/>
    </location>
</feature>
<feature type="region of interest" description="Disordered" evidence="1">
    <location>
        <begin position="41"/>
        <end position="164"/>
    </location>
</feature>
<evidence type="ECO:0000313" key="3">
    <source>
        <dbReference type="Proteomes" id="UP001066276"/>
    </source>
</evidence>
<dbReference type="AlphaFoldDB" id="A0AAV7L6E6"/>
<evidence type="ECO:0000256" key="1">
    <source>
        <dbReference type="SAM" id="MobiDB-lite"/>
    </source>
</evidence>
<dbReference type="EMBL" id="JANPWB010000016">
    <property type="protein sequence ID" value="KAJ1085952.1"/>
    <property type="molecule type" value="Genomic_DNA"/>
</dbReference>
<reference evidence="2" key="1">
    <citation type="journal article" date="2022" name="bioRxiv">
        <title>Sequencing and chromosome-scale assembly of the giantPleurodeles waltlgenome.</title>
        <authorList>
            <person name="Brown T."/>
            <person name="Elewa A."/>
            <person name="Iarovenko S."/>
            <person name="Subramanian E."/>
            <person name="Araus A.J."/>
            <person name="Petzold A."/>
            <person name="Susuki M."/>
            <person name="Suzuki K.-i.T."/>
            <person name="Hayashi T."/>
            <person name="Toyoda A."/>
            <person name="Oliveira C."/>
            <person name="Osipova E."/>
            <person name="Leigh N.D."/>
            <person name="Simon A."/>
            <person name="Yun M.H."/>
        </authorList>
    </citation>
    <scope>NUCLEOTIDE SEQUENCE</scope>
    <source>
        <strain evidence="2">20211129_DDA</strain>
        <tissue evidence="2">Liver</tissue>
    </source>
</reference>
<keyword evidence="3" id="KW-1185">Reference proteome</keyword>